<dbReference type="GO" id="GO:0016020">
    <property type="term" value="C:membrane"/>
    <property type="evidence" value="ECO:0007669"/>
    <property type="project" value="UniProtKB-SubCell"/>
</dbReference>
<keyword evidence="3 8" id="KW-0328">Glycosyltransferase</keyword>
<dbReference type="GO" id="GO:0016757">
    <property type="term" value="F:glycosyltransferase activity"/>
    <property type="evidence" value="ECO:0007669"/>
    <property type="project" value="UniProtKB-UniRule"/>
</dbReference>
<comment type="similarity">
    <text evidence="2 8">Belongs to the glycosyltransferase 92 family.</text>
</comment>
<reference evidence="11 12" key="1">
    <citation type="submission" date="2024-02" db="EMBL/GenBank/DDBJ databases">
        <title>High-quality chromosome-scale genome assembly of Pensacola bahiagrass (Paspalum notatum Flugge var. saurae).</title>
        <authorList>
            <person name="Vega J.M."/>
            <person name="Podio M."/>
            <person name="Orjuela J."/>
            <person name="Siena L.A."/>
            <person name="Pessino S.C."/>
            <person name="Combes M.C."/>
            <person name="Mariac C."/>
            <person name="Albertini E."/>
            <person name="Pupilli F."/>
            <person name="Ortiz J.P.A."/>
            <person name="Leblanc O."/>
        </authorList>
    </citation>
    <scope>NUCLEOTIDE SEQUENCE [LARGE SCALE GENOMIC DNA]</scope>
    <source>
        <strain evidence="11">R1</strain>
        <tissue evidence="11">Leaf</tissue>
    </source>
</reference>
<name>A0AAQ3TTZ4_PASNO</name>
<dbReference type="PANTHER" id="PTHR21461:SF69">
    <property type="entry name" value="GLYCOSYLTRANSFERASE FAMILY 92 PROTEIN"/>
    <property type="match status" value="1"/>
</dbReference>
<evidence type="ECO:0000256" key="4">
    <source>
        <dbReference type="ARBA" id="ARBA00022679"/>
    </source>
</evidence>
<dbReference type="GO" id="GO:0005737">
    <property type="term" value="C:cytoplasm"/>
    <property type="evidence" value="ECO:0007669"/>
    <property type="project" value="TreeGrafter"/>
</dbReference>
<dbReference type="AlphaFoldDB" id="A0AAQ3TTZ4"/>
<evidence type="ECO:0000256" key="6">
    <source>
        <dbReference type="ARBA" id="ARBA00022989"/>
    </source>
</evidence>
<proteinExistence type="inferred from homology"/>
<dbReference type="PANTHER" id="PTHR21461">
    <property type="entry name" value="GLYCOSYLTRANSFERASE FAMILY 92 PROTEIN"/>
    <property type="match status" value="1"/>
</dbReference>
<evidence type="ECO:0000256" key="7">
    <source>
        <dbReference type="ARBA" id="ARBA00023136"/>
    </source>
</evidence>
<gene>
    <name evidence="11" type="ORF">U9M48_026113</name>
</gene>
<dbReference type="EMBL" id="CP144750">
    <property type="protein sequence ID" value="WVZ78399.1"/>
    <property type="molecule type" value="Genomic_DNA"/>
</dbReference>
<dbReference type="InterPro" id="IPR008166">
    <property type="entry name" value="Glyco_transf_92"/>
</dbReference>
<evidence type="ECO:0000256" key="3">
    <source>
        <dbReference type="ARBA" id="ARBA00022676"/>
    </source>
</evidence>
<feature type="compositionally biased region" description="Polar residues" evidence="9">
    <location>
        <begin position="292"/>
        <end position="302"/>
    </location>
</feature>
<sequence>MQLSPPSPRRRRPSRAALLLRLLLVAALCLAFLTSTQERGAAPSSSSPARALLVVPRRGGLPLTTVRGRDDDGADAPPPHGLDAVLLPDWEVLLVLHPDQDYDDGDAPPAPAGNNATATCVFPGGAASPARPLGRMPTSGRRAYTCAMPEPERERRHNKKHLRAPKLVVTSEARSPPPPPQTASSRTAMHRWSGRLVYDAAAARDGSGDVLVFARGVNPRQGVNRDAADVRCVYYASIGEEEEEGVVASLPAITSAQQVFRCPRPPPTPAAGGHLRVTLAVAGDEEPIPSMATYSSSRRQPSTTETTKQQEEKKKARVCACTMVRDVGKFLREWAVYHAAVGVDRFFLYDNGGGGGDDDLGAHVQRLRRDHSVSVSVSTLAWPWPKSQEAGFSHAAAAHVESCEWMAFVDVDEFIFSPSWAGSPEPSKSMLRSLVAVGPDVGQITLGCRDFGPSGRTEHPREGVTQGYTCRRLHVERHKSLVRLGAVGRPLLNSVHHFELRAGFRWERSSRAVVNHYKYQAWAEFKAKFRRRVSTYVADWTQPVNPGSRDRTPGLGFQAVEPDGWPTRFCDVHDTSLRDATRTWFGHAFTKVPTSR</sequence>
<protein>
    <recommendedName>
        <fullName evidence="8">Glycosyltransferase family 92 protein</fullName>
        <ecNumber evidence="8">2.4.1.-</ecNumber>
    </recommendedName>
</protein>
<comment type="subcellular location">
    <subcellularLocation>
        <location evidence="1">Membrane</location>
        <topology evidence="1">Single-pass membrane protein</topology>
    </subcellularLocation>
</comment>
<organism evidence="11 12">
    <name type="scientific">Paspalum notatum var. saurae</name>
    <dbReference type="NCBI Taxonomy" id="547442"/>
    <lineage>
        <taxon>Eukaryota</taxon>
        <taxon>Viridiplantae</taxon>
        <taxon>Streptophyta</taxon>
        <taxon>Embryophyta</taxon>
        <taxon>Tracheophyta</taxon>
        <taxon>Spermatophyta</taxon>
        <taxon>Magnoliopsida</taxon>
        <taxon>Liliopsida</taxon>
        <taxon>Poales</taxon>
        <taxon>Poaceae</taxon>
        <taxon>PACMAD clade</taxon>
        <taxon>Panicoideae</taxon>
        <taxon>Andropogonodae</taxon>
        <taxon>Paspaleae</taxon>
        <taxon>Paspalinae</taxon>
        <taxon>Paspalum</taxon>
    </lineage>
</organism>
<feature type="chain" id="PRO_5042974536" description="Glycosyltransferase family 92 protein" evidence="10">
    <location>
        <begin position="32"/>
        <end position="596"/>
    </location>
</feature>
<evidence type="ECO:0000256" key="5">
    <source>
        <dbReference type="ARBA" id="ARBA00022692"/>
    </source>
</evidence>
<feature type="signal peptide" evidence="10">
    <location>
        <begin position="1"/>
        <end position="31"/>
    </location>
</feature>
<evidence type="ECO:0000256" key="1">
    <source>
        <dbReference type="ARBA" id="ARBA00004167"/>
    </source>
</evidence>
<evidence type="ECO:0000256" key="10">
    <source>
        <dbReference type="SAM" id="SignalP"/>
    </source>
</evidence>
<keyword evidence="4 8" id="KW-0808">Transferase</keyword>
<evidence type="ECO:0000256" key="8">
    <source>
        <dbReference type="RuleBase" id="RU366017"/>
    </source>
</evidence>
<dbReference type="Pfam" id="PF01697">
    <property type="entry name" value="Glyco_transf_92"/>
    <property type="match status" value="1"/>
</dbReference>
<dbReference type="EC" id="2.4.1.-" evidence="8"/>
<dbReference type="Proteomes" id="UP001341281">
    <property type="component" value="Chromosome 06"/>
</dbReference>
<feature type="region of interest" description="Disordered" evidence="9">
    <location>
        <begin position="167"/>
        <end position="188"/>
    </location>
</feature>
<evidence type="ECO:0000256" key="9">
    <source>
        <dbReference type="SAM" id="MobiDB-lite"/>
    </source>
</evidence>
<keyword evidence="7" id="KW-0472">Membrane</keyword>
<keyword evidence="10" id="KW-0732">Signal</keyword>
<evidence type="ECO:0000256" key="2">
    <source>
        <dbReference type="ARBA" id="ARBA00007647"/>
    </source>
</evidence>
<feature type="region of interest" description="Disordered" evidence="9">
    <location>
        <begin position="288"/>
        <end position="312"/>
    </location>
</feature>
<evidence type="ECO:0000313" key="11">
    <source>
        <dbReference type="EMBL" id="WVZ78399.1"/>
    </source>
</evidence>
<evidence type="ECO:0000313" key="12">
    <source>
        <dbReference type="Proteomes" id="UP001341281"/>
    </source>
</evidence>
<accession>A0AAQ3TTZ4</accession>
<keyword evidence="12" id="KW-1185">Reference proteome</keyword>
<keyword evidence="5" id="KW-0812">Transmembrane</keyword>
<keyword evidence="6" id="KW-1133">Transmembrane helix</keyword>